<organism evidence="2 3">
    <name type="scientific">Bradyrhizobium daqingense</name>
    <dbReference type="NCBI Taxonomy" id="993502"/>
    <lineage>
        <taxon>Bacteria</taxon>
        <taxon>Pseudomonadati</taxon>
        <taxon>Pseudomonadota</taxon>
        <taxon>Alphaproteobacteria</taxon>
        <taxon>Hyphomicrobiales</taxon>
        <taxon>Nitrobacteraceae</taxon>
        <taxon>Bradyrhizobium</taxon>
    </lineage>
</organism>
<feature type="compositionally biased region" description="Low complexity" evidence="1">
    <location>
        <begin position="111"/>
        <end position="128"/>
    </location>
</feature>
<comment type="caution">
    <text evidence="2">The sequence shown here is derived from an EMBL/GenBank/DDBJ whole genome shotgun (WGS) entry which is preliminary data.</text>
</comment>
<dbReference type="EMBL" id="VLKL01000042">
    <property type="protein sequence ID" value="TWH93437.1"/>
    <property type="molecule type" value="Genomic_DNA"/>
</dbReference>
<sequence length="202" mass="22183">MRVTISDTAHTASSTSAREVSREREKRTAPCIRHAGTCMARRTCDGCIEPDLQADPSDTAMPARLRRWAIASPSRWSKAILVVFAKRLRMSPSTTHSPLRKIPCSRRSRNAPMRMRSGSSRSAASSAAFPSPTIPGIFSVPARRPRSCDPPQISGWNFVPLRKYNAPTPFGPCSLCADSESMSIVLSFRFKRTLPMACTASV</sequence>
<feature type="region of interest" description="Disordered" evidence="1">
    <location>
        <begin position="1"/>
        <end position="25"/>
    </location>
</feature>
<evidence type="ECO:0000256" key="1">
    <source>
        <dbReference type="SAM" id="MobiDB-lite"/>
    </source>
</evidence>
<proteinExistence type="predicted"/>
<feature type="compositionally biased region" description="Low complexity" evidence="1">
    <location>
        <begin position="8"/>
        <end position="17"/>
    </location>
</feature>
<name>A0A562KDG3_9BRAD</name>
<evidence type="ECO:0000313" key="2">
    <source>
        <dbReference type="EMBL" id="TWH93437.1"/>
    </source>
</evidence>
<dbReference type="AlphaFoldDB" id="A0A562KDG3"/>
<keyword evidence="3" id="KW-1185">Reference proteome</keyword>
<evidence type="ECO:0000313" key="3">
    <source>
        <dbReference type="Proteomes" id="UP000317176"/>
    </source>
</evidence>
<dbReference type="Proteomes" id="UP000317176">
    <property type="component" value="Unassembled WGS sequence"/>
</dbReference>
<reference evidence="2 3" key="1">
    <citation type="journal article" date="2015" name="Stand. Genomic Sci.">
        <title>Genomic Encyclopedia of Bacterial and Archaeal Type Strains, Phase III: the genomes of soil and plant-associated and newly described type strains.</title>
        <authorList>
            <person name="Whitman W.B."/>
            <person name="Woyke T."/>
            <person name="Klenk H.P."/>
            <person name="Zhou Y."/>
            <person name="Lilburn T.G."/>
            <person name="Beck B.J."/>
            <person name="De Vos P."/>
            <person name="Vandamme P."/>
            <person name="Eisen J.A."/>
            <person name="Garrity G."/>
            <person name="Hugenholtz P."/>
            <person name="Kyrpides N.C."/>
        </authorList>
    </citation>
    <scope>NUCLEOTIDE SEQUENCE [LARGE SCALE GENOMIC DNA]</scope>
    <source>
        <strain evidence="2 3">CGMCC 1.10947</strain>
    </source>
</reference>
<protein>
    <submittedName>
        <fullName evidence="2">Uncharacterized protein</fullName>
    </submittedName>
</protein>
<gene>
    <name evidence="2" type="ORF">IQ17_06983</name>
</gene>
<feature type="region of interest" description="Disordered" evidence="1">
    <location>
        <begin position="109"/>
        <end position="128"/>
    </location>
</feature>
<accession>A0A562KDG3</accession>